<proteinExistence type="predicted"/>
<organism evidence="2 3">
    <name type="scientific">Dictyostelium purpureum</name>
    <name type="common">Slime mold</name>
    <dbReference type="NCBI Taxonomy" id="5786"/>
    <lineage>
        <taxon>Eukaryota</taxon>
        <taxon>Amoebozoa</taxon>
        <taxon>Evosea</taxon>
        <taxon>Eumycetozoa</taxon>
        <taxon>Dictyostelia</taxon>
        <taxon>Dictyosteliales</taxon>
        <taxon>Dictyosteliaceae</taxon>
        <taxon>Dictyostelium</taxon>
    </lineage>
</organism>
<keyword evidence="3" id="KW-1185">Reference proteome</keyword>
<protein>
    <recommendedName>
        <fullName evidence="1">PiggyBac transposable element-derived protein domain-containing protein</fullName>
    </recommendedName>
</protein>
<dbReference type="KEGG" id="dpp:DICPUDRAFT_77351"/>
<dbReference type="EMBL" id="GL871011">
    <property type="protein sequence ID" value="EGC36971.1"/>
    <property type="molecule type" value="Genomic_DNA"/>
</dbReference>
<accession>F0ZGC6</accession>
<dbReference type="Proteomes" id="UP000001064">
    <property type="component" value="Unassembled WGS sequence"/>
</dbReference>
<dbReference type="OrthoDB" id="10049986at2759"/>
<dbReference type="AlphaFoldDB" id="F0ZGC6"/>
<dbReference type="VEuPathDB" id="AmoebaDB:DICPUDRAFT_77351"/>
<feature type="domain" description="PiggyBac transposable element-derived protein" evidence="1">
    <location>
        <begin position="56"/>
        <end position="182"/>
    </location>
</feature>
<dbReference type="Pfam" id="PF13843">
    <property type="entry name" value="DDE_Tnp_1_7"/>
    <property type="match status" value="1"/>
</dbReference>
<name>F0ZGC6_DICPU</name>
<dbReference type="GeneID" id="10503879"/>
<evidence type="ECO:0000313" key="2">
    <source>
        <dbReference type="EMBL" id="EGC36971.1"/>
    </source>
</evidence>
<gene>
    <name evidence="2" type="ORF">DICPUDRAFT_77351</name>
</gene>
<evidence type="ECO:0000313" key="3">
    <source>
        <dbReference type="Proteomes" id="UP000001064"/>
    </source>
</evidence>
<dbReference type="InParanoid" id="F0ZGC6"/>
<dbReference type="InterPro" id="IPR029526">
    <property type="entry name" value="PGBD"/>
</dbReference>
<dbReference type="RefSeq" id="XP_003286468.1">
    <property type="nucleotide sequence ID" value="XM_003286420.1"/>
</dbReference>
<evidence type="ECO:0000259" key="1">
    <source>
        <dbReference type="Pfam" id="PF13843"/>
    </source>
</evidence>
<sequence length="188" mass="21892">MHPYSNILRVNKEIIISIQHTTSFLCQVEHKININHTGFTEWIKQFEDKLAPWYCIEAYFAIYIFHGLNRLANINEFWTKSNSVTQFLFFNSAVSNTMSFSRVSIHRALHYEGFGTDEKKTDMNIIYKDVNKTIKDLWAPSDELSLDDDLFKWTGRGGLKKRIPGKADRVGNILWKTVDSHKCTPATR</sequence>
<reference evidence="3" key="1">
    <citation type="journal article" date="2011" name="Genome Biol.">
        <title>Comparative genomics of the social amoebae Dictyostelium discoideum and Dictyostelium purpureum.</title>
        <authorList>
            <consortium name="US DOE Joint Genome Institute (JGI-PGF)"/>
            <person name="Sucgang R."/>
            <person name="Kuo A."/>
            <person name="Tian X."/>
            <person name="Salerno W."/>
            <person name="Parikh A."/>
            <person name="Feasley C.L."/>
            <person name="Dalin E."/>
            <person name="Tu H."/>
            <person name="Huang E."/>
            <person name="Barry K."/>
            <person name="Lindquist E."/>
            <person name="Shapiro H."/>
            <person name="Bruce D."/>
            <person name="Schmutz J."/>
            <person name="Salamov A."/>
            <person name="Fey P."/>
            <person name="Gaudet P."/>
            <person name="Anjard C."/>
            <person name="Babu M.M."/>
            <person name="Basu S."/>
            <person name="Bushmanova Y."/>
            <person name="van der Wel H."/>
            <person name="Katoh-Kurasawa M."/>
            <person name="Dinh C."/>
            <person name="Coutinho P.M."/>
            <person name="Saito T."/>
            <person name="Elias M."/>
            <person name="Schaap P."/>
            <person name="Kay R.R."/>
            <person name="Henrissat B."/>
            <person name="Eichinger L."/>
            <person name="Rivero F."/>
            <person name="Putnam N.H."/>
            <person name="West C.M."/>
            <person name="Loomis W.F."/>
            <person name="Chisholm R.L."/>
            <person name="Shaulsky G."/>
            <person name="Strassmann J.E."/>
            <person name="Queller D.C."/>
            <person name="Kuspa A."/>
            <person name="Grigoriev I.V."/>
        </authorList>
    </citation>
    <scope>NUCLEOTIDE SEQUENCE [LARGE SCALE GENOMIC DNA]</scope>
    <source>
        <strain evidence="3">QSDP1</strain>
    </source>
</reference>